<dbReference type="SUPFAM" id="SSF140996">
    <property type="entry name" value="Hermes dimerisation domain"/>
    <property type="match status" value="1"/>
</dbReference>
<evidence type="ECO:0000256" key="1">
    <source>
        <dbReference type="ARBA" id="ARBA00004123"/>
    </source>
</evidence>
<dbReference type="InterPro" id="IPR036236">
    <property type="entry name" value="Znf_C2H2_sf"/>
</dbReference>
<feature type="non-terminal residue" evidence="10">
    <location>
        <position position="1"/>
    </location>
</feature>
<feature type="domain" description="BED-type" evidence="9">
    <location>
        <begin position="49"/>
        <end position="104"/>
    </location>
</feature>
<sequence>LDIQYDFQTENSFETDDTDLAESIITEQTNELTTISEETELSTVSLNAREASWVWEHFTKEYNTKNELKSLICTICRLKYKPTNTPGTLAKHLYNKHSNLVGNRQSTLDKFLPFSIVNNPYFILMLNTLDARYLIPCRQTIRTEILNKYDHMRKIILEELEKPKKVSITCDIWSSITMQSYLGVTVHFINSEWQLQHFLLDLLPLNRQHTAVNIQQAIMQVLDHAKITNKLLGITTDNAQSMIAAGRELKQGLNNHEL</sequence>
<comment type="subcellular location">
    <subcellularLocation>
        <location evidence="1">Nucleus</location>
    </subcellularLocation>
</comment>
<evidence type="ECO:0000256" key="7">
    <source>
        <dbReference type="ARBA" id="ARBA00023242"/>
    </source>
</evidence>
<keyword evidence="7" id="KW-0539">Nucleus</keyword>
<dbReference type="PANTHER" id="PTHR46481">
    <property type="entry name" value="ZINC FINGER BED DOMAIN-CONTAINING PROTEIN 4"/>
    <property type="match status" value="1"/>
</dbReference>
<keyword evidence="5" id="KW-0805">Transcription regulation</keyword>
<evidence type="ECO:0000259" key="9">
    <source>
        <dbReference type="PROSITE" id="PS50808"/>
    </source>
</evidence>
<keyword evidence="11" id="KW-1185">Reference proteome</keyword>
<protein>
    <submittedName>
        <fullName evidence="10">18318_t:CDS:1</fullName>
    </submittedName>
</protein>
<reference evidence="10 11" key="1">
    <citation type="submission" date="2021-06" db="EMBL/GenBank/DDBJ databases">
        <authorList>
            <person name="Kallberg Y."/>
            <person name="Tangrot J."/>
            <person name="Rosling A."/>
        </authorList>
    </citation>
    <scope>NUCLEOTIDE SEQUENCE [LARGE SCALE GENOMIC DNA]</scope>
    <source>
        <strain evidence="10 11">120-4 pot B 10/14</strain>
    </source>
</reference>
<dbReference type="PROSITE" id="PS50808">
    <property type="entry name" value="ZF_BED"/>
    <property type="match status" value="1"/>
</dbReference>
<dbReference type="InterPro" id="IPR052035">
    <property type="entry name" value="ZnF_BED_domain_contain"/>
</dbReference>
<evidence type="ECO:0000313" key="11">
    <source>
        <dbReference type="Proteomes" id="UP000789901"/>
    </source>
</evidence>
<evidence type="ECO:0000256" key="4">
    <source>
        <dbReference type="ARBA" id="ARBA00022833"/>
    </source>
</evidence>
<keyword evidence="2" id="KW-0479">Metal-binding</keyword>
<evidence type="ECO:0000256" key="3">
    <source>
        <dbReference type="ARBA" id="ARBA00022771"/>
    </source>
</evidence>
<evidence type="ECO:0000256" key="5">
    <source>
        <dbReference type="ARBA" id="ARBA00023015"/>
    </source>
</evidence>
<dbReference type="Proteomes" id="UP000789901">
    <property type="component" value="Unassembled WGS sequence"/>
</dbReference>
<evidence type="ECO:0000256" key="8">
    <source>
        <dbReference type="PROSITE-ProRule" id="PRU00027"/>
    </source>
</evidence>
<keyword evidence="4" id="KW-0862">Zinc</keyword>
<name>A0ABN7XHV2_GIGMA</name>
<dbReference type="InterPro" id="IPR012337">
    <property type="entry name" value="RNaseH-like_sf"/>
</dbReference>
<dbReference type="EMBL" id="CAJVQB010131849">
    <property type="protein sequence ID" value="CAG8853991.1"/>
    <property type="molecule type" value="Genomic_DNA"/>
</dbReference>
<dbReference type="InterPro" id="IPR003656">
    <property type="entry name" value="Znf_BED"/>
</dbReference>
<accession>A0ABN7XHV2</accession>
<dbReference type="SUPFAM" id="SSF57667">
    <property type="entry name" value="beta-beta-alpha zinc fingers"/>
    <property type="match status" value="1"/>
</dbReference>
<evidence type="ECO:0000313" key="10">
    <source>
        <dbReference type="EMBL" id="CAG8853991.1"/>
    </source>
</evidence>
<dbReference type="SUPFAM" id="SSF53098">
    <property type="entry name" value="Ribonuclease H-like"/>
    <property type="match status" value="1"/>
</dbReference>
<gene>
    <name evidence="10" type="ORF">GMARGA_LOCUS42812</name>
</gene>
<keyword evidence="3 8" id="KW-0863">Zinc-finger</keyword>
<evidence type="ECO:0000256" key="2">
    <source>
        <dbReference type="ARBA" id="ARBA00022723"/>
    </source>
</evidence>
<dbReference type="PANTHER" id="PTHR46481:SF10">
    <property type="entry name" value="ZINC FINGER BED DOMAIN-CONTAINING PROTEIN 39"/>
    <property type="match status" value="1"/>
</dbReference>
<evidence type="ECO:0000256" key="6">
    <source>
        <dbReference type="ARBA" id="ARBA00023163"/>
    </source>
</evidence>
<comment type="caution">
    <text evidence="10">The sequence shown here is derived from an EMBL/GenBank/DDBJ whole genome shotgun (WGS) entry which is preliminary data.</text>
</comment>
<dbReference type="SMART" id="SM00614">
    <property type="entry name" value="ZnF_BED"/>
    <property type="match status" value="1"/>
</dbReference>
<feature type="non-terminal residue" evidence="10">
    <location>
        <position position="258"/>
    </location>
</feature>
<organism evidence="10 11">
    <name type="scientific">Gigaspora margarita</name>
    <dbReference type="NCBI Taxonomy" id="4874"/>
    <lineage>
        <taxon>Eukaryota</taxon>
        <taxon>Fungi</taxon>
        <taxon>Fungi incertae sedis</taxon>
        <taxon>Mucoromycota</taxon>
        <taxon>Glomeromycotina</taxon>
        <taxon>Glomeromycetes</taxon>
        <taxon>Diversisporales</taxon>
        <taxon>Gigasporaceae</taxon>
        <taxon>Gigaspora</taxon>
    </lineage>
</organism>
<keyword evidence="6" id="KW-0804">Transcription</keyword>
<proteinExistence type="predicted"/>